<keyword evidence="13" id="KW-1185">Reference proteome</keyword>
<sequence length="552" mass="61845">MRRNGFVVMWHLLKLVLPLAHIMSFTVIMGVFGFLSAIFIMVFGAMGLMNLLDFPMHFTFSQILTALIILAVARGGLRYLEQMSGHYIAFKLLALLRDKVFGSLRKLAFVKLQGKQAGQLLSLVTNDIELLEVFYAHTIAPILIAVLTSAILLLGFWHISGWFALVALAAYFTIGLILPTITTKQGRDDGRHYRELVGEMNDYFLDSIRGMKEIRLFGFETARLTEINRRSEDIDRAFLKIKAQETNVRTYTEIAVSLFNILIVATGLVQFYYQQISFAGLIISVILLMSSYGPVIALSNLSNNLLQTLASGERVLTLLNEKPELAEVADGERLEHIDEIVVQDLDFSYGESHVLSNINFRLAKGNILGIHGRSGSGKSTLLKLLMRFYDPQQGEIRINGINLKAINTQNLRDNMAYITQQTYIFNESIYENIIMANRNASKEQVINAAKQASIHEFIMSLPNGYETKVTELGNSLSDGEKQRIGIARAFLHNAPIILLDEPTSNLDSLNEAIILQSLLNAKAEKLIILVSHRTSTMAICDHIIKIENGRMS</sequence>
<feature type="transmembrane region" description="Helical" evidence="9">
    <location>
        <begin position="12"/>
        <end position="42"/>
    </location>
</feature>
<dbReference type="SUPFAM" id="SSF52540">
    <property type="entry name" value="P-loop containing nucleoside triphosphate hydrolases"/>
    <property type="match status" value="1"/>
</dbReference>
<feature type="transmembrane region" description="Helical" evidence="9">
    <location>
        <begin position="162"/>
        <end position="181"/>
    </location>
</feature>
<feature type="domain" description="ABC transmembrane type-1" evidence="11">
    <location>
        <begin position="22"/>
        <end position="307"/>
    </location>
</feature>
<dbReference type="Pfam" id="PF00664">
    <property type="entry name" value="ABC_membrane"/>
    <property type="match status" value="1"/>
</dbReference>
<evidence type="ECO:0000256" key="1">
    <source>
        <dbReference type="ARBA" id="ARBA00004651"/>
    </source>
</evidence>
<protein>
    <submittedName>
        <fullName evidence="12">ABC transporter ATP-binding protein</fullName>
    </submittedName>
</protein>
<gene>
    <name evidence="12" type="ORF">CVP04_09975</name>
</gene>
<comment type="caution">
    <text evidence="12">The sequence shown here is derived from an EMBL/GenBank/DDBJ whole genome shotgun (WGS) entry which is preliminary data.</text>
</comment>
<comment type="subcellular location">
    <subcellularLocation>
        <location evidence="1">Cell membrane</location>
        <topology evidence="1">Multi-pass membrane protein</topology>
    </subcellularLocation>
</comment>
<evidence type="ECO:0000256" key="3">
    <source>
        <dbReference type="ARBA" id="ARBA00022475"/>
    </source>
</evidence>
<dbReference type="GO" id="GO:0140359">
    <property type="term" value="F:ABC-type transporter activity"/>
    <property type="evidence" value="ECO:0007669"/>
    <property type="project" value="InterPro"/>
</dbReference>
<dbReference type="Gene3D" id="3.40.50.300">
    <property type="entry name" value="P-loop containing nucleotide triphosphate hydrolases"/>
    <property type="match status" value="1"/>
</dbReference>
<evidence type="ECO:0000313" key="12">
    <source>
        <dbReference type="EMBL" id="PJG82281.1"/>
    </source>
</evidence>
<proteinExistence type="predicted"/>
<dbReference type="InterPro" id="IPR039421">
    <property type="entry name" value="Type_1_exporter"/>
</dbReference>
<dbReference type="InterPro" id="IPR003593">
    <property type="entry name" value="AAA+_ATPase"/>
</dbReference>
<keyword evidence="7 9" id="KW-1133">Transmembrane helix</keyword>
<reference evidence="12 13" key="1">
    <citation type="submission" date="2017-11" db="EMBL/GenBank/DDBJ databases">
        <title>Reclassification of Bisgaard taxon 5 as Caviibacterium pharyngocola gen. nov., sp. nov.</title>
        <authorList>
            <person name="Christensen H."/>
        </authorList>
    </citation>
    <scope>NUCLEOTIDE SEQUENCE [LARGE SCALE GENOMIC DNA]</scope>
    <source>
        <strain evidence="12 13">7_3</strain>
    </source>
</reference>
<dbReference type="GO" id="GO:0034040">
    <property type="term" value="F:ATPase-coupled lipid transmembrane transporter activity"/>
    <property type="evidence" value="ECO:0007669"/>
    <property type="project" value="TreeGrafter"/>
</dbReference>
<dbReference type="PANTHER" id="PTHR24221:SF653">
    <property type="entry name" value="TRANSPORT ATP-BINDING PROTEIN CYDC"/>
    <property type="match status" value="1"/>
</dbReference>
<evidence type="ECO:0000256" key="9">
    <source>
        <dbReference type="SAM" id="Phobius"/>
    </source>
</evidence>
<evidence type="ECO:0000256" key="2">
    <source>
        <dbReference type="ARBA" id="ARBA00022448"/>
    </source>
</evidence>
<dbReference type="InterPro" id="IPR003439">
    <property type="entry name" value="ABC_transporter-like_ATP-bd"/>
</dbReference>
<feature type="transmembrane region" description="Helical" evidence="9">
    <location>
        <begin position="250"/>
        <end position="272"/>
    </location>
</feature>
<keyword evidence="8 9" id="KW-0472">Membrane</keyword>
<dbReference type="Proteomes" id="UP000230282">
    <property type="component" value="Unassembled WGS sequence"/>
</dbReference>
<evidence type="ECO:0000259" key="11">
    <source>
        <dbReference type="PROSITE" id="PS50929"/>
    </source>
</evidence>
<dbReference type="GO" id="GO:0016887">
    <property type="term" value="F:ATP hydrolysis activity"/>
    <property type="evidence" value="ECO:0007669"/>
    <property type="project" value="InterPro"/>
</dbReference>
<evidence type="ECO:0000259" key="10">
    <source>
        <dbReference type="PROSITE" id="PS50893"/>
    </source>
</evidence>
<dbReference type="FunFam" id="3.40.50.300:FF:000299">
    <property type="entry name" value="ABC transporter ATP-binding protein/permease"/>
    <property type="match status" value="1"/>
</dbReference>
<feature type="transmembrane region" description="Helical" evidence="9">
    <location>
        <begin position="54"/>
        <end position="73"/>
    </location>
</feature>
<feature type="transmembrane region" description="Helical" evidence="9">
    <location>
        <begin position="278"/>
        <end position="298"/>
    </location>
</feature>
<dbReference type="InterPro" id="IPR011527">
    <property type="entry name" value="ABC1_TM_dom"/>
</dbReference>
<dbReference type="PROSITE" id="PS50929">
    <property type="entry name" value="ABC_TM1F"/>
    <property type="match status" value="1"/>
</dbReference>
<evidence type="ECO:0000256" key="8">
    <source>
        <dbReference type="ARBA" id="ARBA00023136"/>
    </source>
</evidence>
<feature type="domain" description="ABC transporter" evidence="10">
    <location>
        <begin position="340"/>
        <end position="552"/>
    </location>
</feature>
<dbReference type="PROSITE" id="PS50893">
    <property type="entry name" value="ABC_TRANSPORTER_2"/>
    <property type="match status" value="1"/>
</dbReference>
<accession>A0A2M8RTR3</accession>
<evidence type="ECO:0000313" key="13">
    <source>
        <dbReference type="Proteomes" id="UP000230282"/>
    </source>
</evidence>
<dbReference type="Gene3D" id="1.20.1560.10">
    <property type="entry name" value="ABC transporter type 1, transmembrane domain"/>
    <property type="match status" value="1"/>
</dbReference>
<keyword evidence="3" id="KW-1003">Cell membrane</keyword>
<dbReference type="SUPFAM" id="SSF90123">
    <property type="entry name" value="ABC transporter transmembrane region"/>
    <property type="match status" value="1"/>
</dbReference>
<dbReference type="InterPro" id="IPR036640">
    <property type="entry name" value="ABC1_TM_sf"/>
</dbReference>
<dbReference type="Pfam" id="PF00005">
    <property type="entry name" value="ABC_tran"/>
    <property type="match status" value="1"/>
</dbReference>
<feature type="transmembrane region" description="Helical" evidence="9">
    <location>
        <begin position="133"/>
        <end position="156"/>
    </location>
</feature>
<evidence type="ECO:0000256" key="5">
    <source>
        <dbReference type="ARBA" id="ARBA00022741"/>
    </source>
</evidence>
<evidence type="ECO:0000256" key="7">
    <source>
        <dbReference type="ARBA" id="ARBA00022989"/>
    </source>
</evidence>
<dbReference type="GO" id="GO:0005886">
    <property type="term" value="C:plasma membrane"/>
    <property type="evidence" value="ECO:0007669"/>
    <property type="project" value="UniProtKB-SubCell"/>
</dbReference>
<dbReference type="EMBL" id="PHGZ01000024">
    <property type="protein sequence ID" value="PJG82281.1"/>
    <property type="molecule type" value="Genomic_DNA"/>
</dbReference>
<keyword evidence="5" id="KW-0547">Nucleotide-binding</keyword>
<dbReference type="AlphaFoldDB" id="A0A2M8RTR3"/>
<evidence type="ECO:0000256" key="6">
    <source>
        <dbReference type="ARBA" id="ARBA00022840"/>
    </source>
</evidence>
<name>A0A2M8RTR3_9PAST</name>
<keyword evidence="6 12" id="KW-0067">ATP-binding</keyword>
<evidence type="ECO:0000256" key="4">
    <source>
        <dbReference type="ARBA" id="ARBA00022692"/>
    </source>
</evidence>
<dbReference type="GO" id="GO:0005524">
    <property type="term" value="F:ATP binding"/>
    <property type="evidence" value="ECO:0007669"/>
    <property type="project" value="UniProtKB-KW"/>
</dbReference>
<dbReference type="OrthoDB" id="9806127at2"/>
<dbReference type="RefSeq" id="WP_100297365.1">
    <property type="nucleotide sequence ID" value="NZ_PHGZ01000024.1"/>
</dbReference>
<dbReference type="SMART" id="SM00382">
    <property type="entry name" value="AAA"/>
    <property type="match status" value="1"/>
</dbReference>
<organism evidence="12 13">
    <name type="scientific">Caviibacterium pharyngocola</name>
    <dbReference type="NCBI Taxonomy" id="28159"/>
    <lineage>
        <taxon>Bacteria</taxon>
        <taxon>Pseudomonadati</taxon>
        <taxon>Pseudomonadota</taxon>
        <taxon>Gammaproteobacteria</taxon>
        <taxon>Pasteurellales</taxon>
        <taxon>Pasteurellaceae</taxon>
        <taxon>Caviibacterium</taxon>
    </lineage>
</organism>
<keyword evidence="4 9" id="KW-0812">Transmembrane</keyword>
<keyword evidence="2" id="KW-0813">Transport</keyword>
<dbReference type="PANTHER" id="PTHR24221">
    <property type="entry name" value="ATP-BINDING CASSETTE SUB-FAMILY B"/>
    <property type="match status" value="1"/>
</dbReference>
<dbReference type="InterPro" id="IPR027417">
    <property type="entry name" value="P-loop_NTPase"/>
</dbReference>